<dbReference type="InterPro" id="IPR002509">
    <property type="entry name" value="NODB_dom"/>
</dbReference>
<dbReference type="Gene3D" id="3.20.20.370">
    <property type="entry name" value="Glycoside hydrolase/deacetylase"/>
    <property type="match status" value="1"/>
</dbReference>
<keyword evidence="5" id="KW-1185">Reference proteome</keyword>
<evidence type="ECO:0000256" key="2">
    <source>
        <dbReference type="ARBA" id="ARBA00022729"/>
    </source>
</evidence>
<dbReference type="SUPFAM" id="SSF88713">
    <property type="entry name" value="Glycoside hydrolase/deacetylase"/>
    <property type="match status" value="1"/>
</dbReference>
<proteinExistence type="predicted"/>
<keyword evidence="2" id="KW-0732">Signal</keyword>
<sequence>MQALALSLLTHCATWASTRGGQNKLFILIYHQVLDAPDVMRPGEADIASFSWQMQLLARHFNVLPLAEAVARLQDRSLPPRAVTITFDDGYADNLRNAVPILKQQNLSATFFIASGYLEGGRMWNDTVIEAIRNLPQPEVDLSAFGLGVMPLVSPAQRAATARTLLKCLKHLPPEQRLAHSQALAAQATPLPDDLMLTRAQLRELHAQGMEIGGHTVNHPILATLDKATATAEIAENKAYLEQLLAAPIRFFAYPNGRLGDDYLLAHRDIAKACPYQAAFSTHPGVATAASDVWQLPRFTPWDATPLRFMLRMVWLYLKGG</sequence>
<dbReference type="OrthoDB" id="9814639at2"/>
<organism evidence="4 5">
    <name type="scientific">Methylovulum psychrotolerans</name>
    <dbReference type="NCBI Taxonomy" id="1704499"/>
    <lineage>
        <taxon>Bacteria</taxon>
        <taxon>Pseudomonadati</taxon>
        <taxon>Pseudomonadota</taxon>
        <taxon>Gammaproteobacteria</taxon>
        <taxon>Methylococcales</taxon>
        <taxon>Methylococcaceae</taxon>
        <taxon>Methylovulum</taxon>
    </lineage>
</organism>
<name>A0A1Z4C554_9GAMM</name>
<dbReference type="InterPro" id="IPR051398">
    <property type="entry name" value="Polysacch_Deacetylase"/>
</dbReference>
<dbReference type="PROSITE" id="PS51677">
    <property type="entry name" value="NODB"/>
    <property type="match status" value="1"/>
</dbReference>
<dbReference type="EMBL" id="CP022129">
    <property type="protein sequence ID" value="ASF48640.1"/>
    <property type="molecule type" value="Genomic_DNA"/>
</dbReference>
<accession>A0A1Z4C554</accession>
<dbReference type="GO" id="GO:0005975">
    <property type="term" value="P:carbohydrate metabolic process"/>
    <property type="evidence" value="ECO:0007669"/>
    <property type="project" value="InterPro"/>
</dbReference>
<dbReference type="GO" id="GO:0005576">
    <property type="term" value="C:extracellular region"/>
    <property type="evidence" value="ECO:0007669"/>
    <property type="project" value="UniProtKB-SubCell"/>
</dbReference>
<evidence type="ECO:0000313" key="4">
    <source>
        <dbReference type="EMBL" id="ASF48640.1"/>
    </source>
</evidence>
<dbReference type="InterPro" id="IPR011330">
    <property type="entry name" value="Glyco_hydro/deAcase_b/a-brl"/>
</dbReference>
<dbReference type="Pfam" id="PF01522">
    <property type="entry name" value="Polysacc_deac_1"/>
    <property type="match status" value="1"/>
</dbReference>
<dbReference type="AlphaFoldDB" id="A0A1Z4C554"/>
<dbReference type="KEGG" id="mpsy:CEK71_04350"/>
<dbReference type="Proteomes" id="UP000197019">
    <property type="component" value="Chromosome"/>
</dbReference>
<dbReference type="PANTHER" id="PTHR34216:SF3">
    <property type="entry name" value="POLY-BETA-1,6-N-ACETYL-D-GLUCOSAMINE N-DEACETYLASE"/>
    <property type="match status" value="1"/>
</dbReference>
<gene>
    <name evidence="4" type="ORF">CEK71_04350</name>
</gene>
<comment type="subcellular location">
    <subcellularLocation>
        <location evidence="1">Secreted</location>
    </subcellularLocation>
</comment>
<feature type="domain" description="NodB homology" evidence="3">
    <location>
        <begin position="81"/>
        <end position="321"/>
    </location>
</feature>
<evidence type="ECO:0000256" key="1">
    <source>
        <dbReference type="ARBA" id="ARBA00004613"/>
    </source>
</evidence>
<evidence type="ECO:0000259" key="3">
    <source>
        <dbReference type="PROSITE" id="PS51677"/>
    </source>
</evidence>
<dbReference type="PANTHER" id="PTHR34216">
    <property type="match status" value="1"/>
</dbReference>
<reference evidence="4 5" key="1">
    <citation type="submission" date="2017-06" db="EMBL/GenBank/DDBJ databases">
        <title>Genome Sequencing of the methanotroph Methylovulum psychrotolerants str. HV10-M2 isolated from a high-altitude environment.</title>
        <authorList>
            <person name="Mateos-Rivera A."/>
        </authorList>
    </citation>
    <scope>NUCLEOTIDE SEQUENCE [LARGE SCALE GENOMIC DNA]</scope>
    <source>
        <strain evidence="4 5">HV10_M2</strain>
    </source>
</reference>
<protein>
    <submittedName>
        <fullName evidence="4">Polysaccharide deacetylase</fullName>
    </submittedName>
</protein>
<evidence type="ECO:0000313" key="5">
    <source>
        <dbReference type="Proteomes" id="UP000197019"/>
    </source>
</evidence>
<dbReference type="GO" id="GO:0016810">
    <property type="term" value="F:hydrolase activity, acting on carbon-nitrogen (but not peptide) bonds"/>
    <property type="evidence" value="ECO:0007669"/>
    <property type="project" value="InterPro"/>
</dbReference>
<dbReference type="CDD" id="cd10918">
    <property type="entry name" value="CE4_NodB_like_5s_6s"/>
    <property type="match status" value="1"/>
</dbReference>